<dbReference type="InterPro" id="IPR056884">
    <property type="entry name" value="NPHP3-like_N"/>
</dbReference>
<accession>A0AAN6SL76</accession>
<gene>
    <name evidence="3" type="ORF">C8A01DRAFT_41783</name>
</gene>
<evidence type="ECO:0000313" key="4">
    <source>
        <dbReference type="Proteomes" id="UP001303115"/>
    </source>
</evidence>
<name>A0AAN6SL76_9PEZI</name>
<dbReference type="EMBL" id="MU854704">
    <property type="protein sequence ID" value="KAK4031769.1"/>
    <property type="molecule type" value="Genomic_DNA"/>
</dbReference>
<dbReference type="AlphaFoldDB" id="A0AAN6SL76"/>
<dbReference type="Pfam" id="PF24883">
    <property type="entry name" value="NPHP3_N"/>
    <property type="match status" value="1"/>
</dbReference>
<reference evidence="4" key="1">
    <citation type="journal article" date="2023" name="Mol. Phylogenet. Evol.">
        <title>Genome-scale phylogeny and comparative genomics of the fungal order Sordariales.</title>
        <authorList>
            <person name="Hensen N."/>
            <person name="Bonometti L."/>
            <person name="Westerberg I."/>
            <person name="Brannstrom I.O."/>
            <person name="Guillou S."/>
            <person name="Cros-Aarteil S."/>
            <person name="Calhoun S."/>
            <person name="Haridas S."/>
            <person name="Kuo A."/>
            <person name="Mondo S."/>
            <person name="Pangilinan J."/>
            <person name="Riley R."/>
            <person name="LaButti K."/>
            <person name="Andreopoulos B."/>
            <person name="Lipzen A."/>
            <person name="Chen C."/>
            <person name="Yan M."/>
            <person name="Daum C."/>
            <person name="Ng V."/>
            <person name="Clum A."/>
            <person name="Steindorff A."/>
            <person name="Ohm R.A."/>
            <person name="Martin F."/>
            <person name="Silar P."/>
            <person name="Natvig D.O."/>
            <person name="Lalanne C."/>
            <person name="Gautier V."/>
            <person name="Ament-Velasquez S.L."/>
            <person name="Kruys A."/>
            <person name="Hutchinson M.I."/>
            <person name="Powell A.J."/>
            <person name="Barry K."/>
            <person name="Miller A.N."/>
            <person name="Grigoriev I.V."/>
            <person name="Debuchy R."/>
            <person name="Gladieux P."/>
            <person name="Hiltunen Thoren M."/>
            <person name="Johannesson H."/>
        </authorList>
    </citation>
    <scope>NUCLEOTIDE SEQUENCE [LARGE SCALE GENOMIC DNA]</scope>
    <source>
        <strain evidence="4">CBS 284.82</strain>
    </source>
</reference>
<sequence>MLASLAKQLCARRPVLPQLMESLYEYKERGERPDAKTLEAALMAAMGGFSTVHIVIDAMDECPVLKGERRRLLDTICRTATAAPATLHMLCTSRKEADIGAFDALRNLSSVVLIRKALSELPVGLDATYDRLLQGIDPKFESQVASSLKWLALSSKAFRIEELAEIFILRPDRTVVLDKVERLFKPQDVLKYLSGLVLAYDIPQYPPTDSHTQVRLPHFSIREYLVSDRITKGPAARSAFSEAEAHLHIARSCLAYHLQIGDMDDDEANKCGPFLLGDYISSAWPVHLEVVPRELWPPKVAC</sequence>
<dbReference type="Proteomes" id="UP001303115">
    <property type="component" value="Unassembled WGS sequence"/>
</dbReference>
<keyword evidence="4" id="KW-1185">Reference proteome</keyword>
<evidence type="ECO:0000256" key="1">
    <source>
        <dbReference type="ARBA" id="ARBA00022737"/>
    </source>
</evidence>
<evidence type="ECO:0000313" key="3">
    <source>
        <dbReference type="EMBL" id="KAK4031769.1"/>
    </source>
</evidence>
<comment type="caution">
    <text evidence="3">The sequence shown here is derived from an EMBL/GenBank/DDBJ whole genome shotgun (WGS) entry which is preliminary data.</text>
</comment>
<evidence type="ECO:0000259" key="2">
    <source>
        <dbReference type="Pfam" id="PF24883"/>
    </source>
</evidence>
<feature type="domain" description="Nephrocystin 3-like N-terminal" evidence="2">
    <location>
        <begin position="1"/>
        <end position="94"/>
    </location>
</feature>
<dbReference type="PANTHER" id="PTHR10039:SF16">
    <property type="entry name" value="GPI INOSITOL-DEACYLASE"/>
    <property type="match status" value="1"/>
</dbReference>
<keyword evidence="1" id="KW-0677">Repeat</keyword>
<organism evidence="3 4">
    <name type="scientific">Parachaetomium inaequale</name>
    <dbReference type="NCBI Taxonomy" id="2588326"/>
    <lineage>
        <taxon>Eukaryota</taxon>
        <taxon>Fungi</taxon>
        <taxon>Dikarya</taxon>
        <taxon>Ascomycota</taxon>
        <taxon>Pezizomycotina</taxon>
        <taxon>Sordariomycetes</taxon>
        <taxon>Sordariomycetidae</taxon>
        <taxon>Sordariales</taxon>
        <taxon>Chaetomiaceae</taxon>
        <taxon>Parachaetomium</taxon>
    </lineage>
</organism>
<proteinExistence type="predicted"/>
<protein>
    <recommendedName>
        <fullName evidence="2">Nephrocystin 3-like N-terminal domain-containing protein</fullName>
    </recommendedName>
</protein>
<dbReference type="PANTHER" id="PTHR10039">
    <property type="entry name" value="AMELOGENIN"/>
    <property type="match status" value="1"/>
</dbReference>